<evidence type="ECO:0000313" key="3">
    <source>
        <dbReference type="Proteomes" id="UP000494165"/>
    </source>
</evidence>
<evidence type="ECO:0000256" key="1">
    <source>
        <dbReference type="SAM" id="MobiDB-lite"/>
    </source>
</evidence>
<name>A0A8S1DTU2_9INSE</name>
<dbReference type="AlphaFoldDB" id="A0A8S1DTU2"/>
<dbReference type="EMBL" id="CADEPI010000562">
    <property type="protein sequence ID" value="CAB3387311.1"/>
    <property type="molecule type" value="Genomic_DNA"/>
</dbReference>
<accession>A0A8S1DTU2</accession>
<feature type="compositionally biased region" description="Basic residues" evidence="1">
    <location>
        <begin position="41"/>
        <end position="57"/>
    </location>
</feature>
<feature type="region of interest" description="Disordered" evidence="1">
    <location>
        <begin position="14"/>
        <end position="57"/>
    </location>
</feature>
<keyword evidence="3" id="KW-1185">Reference proteome</keyword>
<organism evidence="2 3">
    <name type="scientific">Cloeon dipterum</name>
    <dbReference type="NCBI Taxonomy" id="197152"/>
    <lineage>
        <taxon>Eukaryota</taxon>
        <taxon>Metazoa</taxon>
        <taxon>Ecdysozoa</taxon>
        <taxon>Arthropoda</taxon>
        <taxon>Hexapoda</taxon>
        <taxon>Insecta</taxon>
        <taxon>Pterygota</taxon>
        <taxon>Palaeoptera</taxon>
        <taxon>Ephemeroptera</taxon>
        <taxon>Pisciforma</taxon>
        <taxon>Baetidae</taxon>
        <taxon>Cloeon</taxon>
    </lineage>
</organism>
<gene>
    <name evidence="2" type="ORF">CLODIP_2_CD11160</name>
</gene>
<protein>
    <submittedName>
        <fullName evidence="2">Uncharacterized protein</fullName>
    </submittedName>
</protein>
<reference evidence="2 3" key="1">
    <citation type="submission" date="2020-04" db="EMBL/GenBank/DDBJ databases">
        <authorList>
            <person name="Alioto T."/>
            <person name="Alioto T."/>
            <person name="Gomez Garrido J."/>
        </authorList>
    </citation>
    <scope>NUCLEOTIDE SEQUENCE [LARGE SCALE GENOMIC DNA]</scope>
</reference>
<evidence type="ECO:0000313" key="2">
    <source>
        <dbReference type="EMBL" id="CAB3387311.1"/>
    </source>
</evidence>
<comment type="caution">
    <text evidence="2">The sequence shown here is derived from an EMBL/GenBank/DDBJ whole genome shotgun (WGS) entry which is preliminary data.</text>
</comment>
<sequence length="101" mass="11442">MESTHIAVIKNREQRGACGRGAAIADPTSARSASHPSRLDKKVKRPGSRPLLFHRTRRPDTLPATDFEATTAHRKINFRFFFAFGKHKVRRSRRALLPDPP</sequence>
<dbReference type="Proteomes" id="UP000494165">
    <property type="component" value="Unassembled WGS sequence"/>
</dbReference>
<proteinExistence type="predicted"/>